<dbReference type="InterPro" id="IPR011989">
    <property type="entry name" value="ARM-like"/>
</dbReference>
<sequence>MRTFFHSSSKFLLQEISKKRNVQYLIRQSANLLQTGVLKPLCDLLNKKDDLIVAVILDSIKNVMNDAQSIGNVERLGKLLKSVEVLIKLSHSKITPIIKSMKRLSRLFKISVVREMNRMVILHQSKIKMVVHLLTLPTSLTKVAKDFNFSEI</sequence>
<reference evidence="1" key="1">
    <citation type="submission" date="2021-02" db="EMBL/GenBank/DDBJ databases">
        <authorList>
            <person name="Bekaert M."/>
        </authorList>
    </citation>
    <scope>NUCLEOTIDE SEQUENCE</scope>
    <source>
        <strain evidence="1">IoA-00</strain>
    </source>
</reference>
<dbReference type="AlphaFoldDB" id="A0A7R8CYE8"/>
<dbReference type="Proteomes" id="UP000675881">
    <property type="component" value="Chromosome 5"/>
</dbReference>
<keyword evidence="2" id="KW-1185">Reference proteome</keyword>
<accession>A0A7R8CYE8</accession>
<proteinExistence type="predicted"/>
<name>A0A7R8CYE8_LEPSM</name>
<dbReference type="Gene3D" id="1.25.10.10">
    <property type="entry name" value="Leucine-rich Repeat Variant"/>
    <property type="match status" value="1"/>
</dbReference>
<gene>
    <name evidence="1" type="ORF">LSAA_10230</name>
</gene>
<evidence type="ECO:0000313" key="2">
    <source>
        <dbReference type="Proteomes" id="UP000675881"/>
    </source>
</evidence>
<evidence type="ECO:0000313" key="1">
    <source>
        <dbReference type="EMBL" id="CAF2940618.1"/>
    </source>
</evidence>
<protein>
    <submittedName>
        <fullName evidence="1">KPNA5_6</fullName>
    </submittedName>
</protein>
<organism evidence="1 2">
    <name type="scientific">Lepeophtheirus salmonis</name>
    <name type="common">Salmon louse</name>
    <name type="synonym">Caligus salmonis</name>
    <dbReference type="NCBI Taxonomy" id="72036"/>
    <lineage>
        <taxon>Eukaryota</taxon>
        <taxon>Metazoa</taxon>
        <taxon>Ecdysozoa</taxon>
        <taxon>Arthropoda</taxon>
        <taxon>Crustacea</taxon>
        <taxon>Multicrustacea</taxon>
        <taxon>Hexanauplia</taxon>
        <taxon>Copepoda</taxon>
        <taxon>Siphonostomatoida</taxon>
        <taxon>Caligidae</taxon>
        <taxon>Lepeophtheirus</taxon>
    </lineage>
</organism>
<dbReference type="EMBL" id="HG994584">
    <property type="protein sequence ID" value="CAF2940618.1"/>
    <property type="molecule type" value="Genomic_DNA"/>
</dbReference>